<reference evidence="2" key="1">
    <citation type="submission" date="2021-04" db="EMBL/GenBank/DDBJ databases">
        <authorList>
            <person name="Rodrigo-Torres L."/>
            <person name="Arahal R. D."/>
            <person name="Lucena T."/>
        </authorList>
    </citation>
    <scope>NUCLEOTIDE SEQUENCE</scope>
    <source>
        <strain evidence="2">CECT 9275</strain>
    </source>
</reference>
<feature type="transmembrane region" description="Helical" evidence="1">
    <location>
        <begin position="375"/>
        <end position="396"/>
    </location>
</feature>
<gene>
    <name evidence="2" type="ORF">DYBT9275_00626</name>
</gene>
<keyword evidence="1" id="KW-1133">Transmembrane helix</keyword>
<feature type="transmembrane region" description="Helical" evidence="1">
    <location>
        <begin position="313"/>
        <end position="334"/>
    </location>
</feature>
<feature type="transmembrane region" description="Helical" evidence="1">
    <location>
        <begin position="237"/>
        <end position="254"/>
    </location>
</feature>
<comment type="caution">
    <text evidence="2">The sequence shown here is derived from an EMBL/GenBank/DDBJ whole genome shotgun (WGS) entry which is preliminary data.</text>
</comment>
<keyword evidence="1" id="KW-0812">Transmembrane</keyword>
<dbReference type="AlphaFoldDB" id="A0A916JAF8"/>
<dbReference type="Proteomes" id="UP000680038">
    <property type="component" value="Unassembled WGS sequence"/>
</dbReference>
<organism evidence="2 3">
    <name type="scientific">Dyadobacter helix</name>
    <dbReference type="NCBI Taxonomy" id="2822344"/>
    <lineage>
        <taxon>Bacteria</taxon>
        <taxon>Pseudomonadati</taxon>
        <taxon>Bacteroidota</taxon>
        <taxon>Cytophagia</taxon>
        <taxon>Cytophagales</taxon>
        <taxon>Spirosomataceae</taxon>
        <taxon>Dyadobacter</taxon>
    </lineage>
</organism>
<keyword evidence="3" id="KW-1185">Reference proteome</keyword>
<sequence length="567" mass="65717">MAYNKKQIVGYLSGLPVILWIIVILAYSVNVPWYDDFDPFPDFLRQWISSATLTDKILLLIRPNNEHRMVIGKLVTLIYFWLTGKLNFTFLHIAGACFTMGTLYLFWLSFKESKINWWYFLPIVFLFFQLQYYLVYLWAICSLQHQPVVFFLCLSMFFLSRGRFGWAVVAAFLANYSMSNGIFVWAAGGAVLFLRSDYKKLLIWCIVGAVAIGLYFYGLTTMGNEESIEYLKKYPELSVLGFFAFLGGLFDLVPERKIEIRTALPIVMGLLLMIWVVKWLWFFMKDWVDHNLKMKLHVAKIYDRDPGNKVSRLSWFLLGVMIFLLINALIIGLLRPRFGFFVMVVSNYKLYPALFLIVTYLAYISYQPDQHKRQIMLLMATALSIFIWAISLYSYLPIISERSKYLKVNGWNQAHHAFGLGHVPFSAGAKYVDTVMQEMVNNGIYEYPEEINYIPRIIEKLQEPVRSDIRASVMMNPDNVSITEPLSHLSLGRWDGTYAFLRSEKKLYLYKMAQQKYNGRNLLKSYDKGTYVQIPLSSVEPGNYEAGILKIGGDDFDGGIIKNITIH</sequence>
<proteinExistence type="predicted"/>
<name>A0A916JAF8_9BACT</name>
<evidence type="ECO:0000313" key="2">
    <source>
        <dbReference type="EMBL" id="CAG4990849.1"/>
    </source>
</evidence>
<feature type="transmembrane region" description="Helical" evidence="1">
    <location>
        <begin position="119"/>
        <end position="141"/>
    </location>
</feature>
<feature type="transmembrane region" description="Helical" evidence="1">
    <location>
        <begin position="341"/>
        <end position="363"/>
    </location>
</feature>
<feature type="transmembrane region" description="Helical" evidence="1">
    <location>
        <begin position="266"/>
        <end position="284"/>
    </location>
</feature>
<keyword evidence="1" id="KW-0472">Membrane</keyword>
<feature type="transmembrane region" description="Helical" evidence="1">
    <location>
        <begin position="86"/>
        <end position="107"/>
    </location>
</feature>
<feature type="transmembrane region" description="Helical" evidence="1">
    <location>
        <begin position="201"/>
        <end position="217"/>
    </location>
</feature>
<feature type="transmembrane region" description="Helical" evidence="1">
    <location>
        <begin position="172"/>
        <end position="194"/>
    </location>
</feature>
<dbReference type="RefSeq" id="WP_215237368.1">
    <property type="nucleotide sequence ID" value="NZ_CAJRAF010000001.1"/>
</dbReference>
<dbReference type="EMBL" id="CAJRAF010000001">
    <property type="protein sequence ID" value="CAG4990849.1"/>
    <property type="molecule type" value="Genomic_DNA"/>
</dbReference>
<evidence type="ECO:0000256" key="1">
    <source>
        <dbReference type="SAM" id="Phobius"/>
    </source>
</evidence>
<evidence type="ECO:0000313" key="3">
    <source>
        <dbReference type="Proteomes" id="UP000680038"/>
    </source>
</evidence>
<accession>A0A916JAF8</accession>
<protein>
    <submittedName>
        <fullName evidence="2">Uncharacterized protein</fullName>
    </submittedName>
</protein>
<feature type="transmembrane region" description="Helical" evidence="1">
    <location>
        <begin position="9"/>
        <end position="27"/>
    </location>
</feature>